<dbReference type="Pfam" id="PF12704">
    <property type="entry name" value="MacB_PCD"/>
    <property type="match status" value="1"/>
</dbReference>
<reference evidence="11" key="1">
    <citation type="submission" date="2013-03" db="EMBL/GenBank/DDBJ databases">
        <title>Genome sequence of Chthonomonas calidirosea, the first sequenced genome from the Armatimonadetes phylum (formally candidate division OP10).</title>
        <authorList>
            <person name="Lee K.C.Y."/>
            <person name="Morgan X.C."/>
            <person name="Dunfield P.F."/>
            <person name="Tamas I."/>
            <person name="Houghton K.M."/>
            <person name="Vyssotski M."/>
            <person name="Ryan J.L.J."/>
            <person name="Lagutin K."/>
            <person name="McDonald I.R."/>
            <person name="Stott M.B."/>
        </authorList>
    </citation>
    <scope>NUCLEOTIDE SEQUENCE [LARGE SCALE GENOMIC DNA]</scope>
    <source>
        <strain evidence="11">DSM 23976 / ICMP 18418 / T49</strain>
    </source>
</reference>
<dbReference type="HOGENOM" id="CLU_000604_8_0_0"/>
<evidence type="ECO:0000256" key="6">
    <source>
        <dbReference type="ARBA" id="ARBA00038076"/>
    </source>
</evidence>
<keyword evidence="2" id="KW-1003">Cell membrane</keyword>
<protein>
    <submittedName>
        <fullName evidence="10">ABC-type antimicrobial peptide transport system,permease component</fullName>
    </submittedName>
</protein>
<comment type="similarity">
    <text evidence="6">Belongs to the ABC-4 integral membrane protein family.</text>
</comment>
<comment type="subcellular location">
    <subcellularLocation>
        <location evidence="1">Cell membrane</location>
        <topology evidence="1">Multi-pass membrane protein</topology>
    </subcellularLocation>
</comment>
<dbReference type="InterPro" id="IPR003838">
    <property type="entry name" value="ABC3_permease_C"/>
</dbReference>
<gene>
    <name evidence="10" type="ORF">CCALI_00569</name>
</gene>
<dbReference type="RefSeq" id="WP_016481962.1">
    <property type="nucleotide sequence ID" value="NC_021487.1"/>
</dbReference>
<evidence type="ECO:0000256" key="3">
    <source>
        <dbReference type="ARBA" id="ARBA00022692"/>
    </source>
</evidence>
<feature type="transmembrane region" description="Helical" evidence="7">
    <location>
        <begin position="354"/>
        <end position="378"/>
    </location>
</feature>
<proteinExistence type="inferred from homology"/>
<sequence>MIEGNKKGTAAFTPEDTPTSFVSRPVCTLHTGRLGELIRDAFGMLLNNPLRSALTISGIVIGVLVIVTLIAILQGVRAEIAKQVDGLGANLAMIVPGQLDENGQPNPAALLGVSPLTENDVAALRRVPGVMRVSPVYFVSGTVKGPNGVVASAFVVATNEAGVQMNRTPLVAGHYFSDDAGYVCILGAKPNASLFGKRSAVGQQVFIAGHRWKVVGVLGKPPGSDMPGGPVPGFDTLVYLPANLVRRVIPHVQVNRIVLQTDYRHPPDKLIHAIESTLLVNHHGVEDFGLITQRTGLKIVYKLINMAQALLGLIATISLFVAGIGIMNIMLVTVTERTREIGIRKTVGARRSDIFVQFLTEAVVLSLVGGWIGLVLSWGICDIVGHFSVLHPLISPTLVLLALFVCTLIGVLFGVAPAIRAARLDPIEALRHE</sequence>
<evidence type="ECO:0000256" key="5">
    <source>
        <dbReference type="ARBA" id="ARBA00023136"/>
    </source>
</evidence>
<dbReference type="InterPro" id="IPR025857">
    <property type="entry name" value="MacB_PCD"/>
</dbReference>
<evidence type="ECO:0000259" key="8">
    <source>
        <dbReference type="Pfam" id="PF02687"/>
    </source>
</evidence>
<feature type="domain" description="ABC3 transporter permease C-terminal" evidence="8">
    <location>
        <begin position="313"/>
        <end position="426"/>
    </location>
</feature>
<dbReference type="InterPro" id="IPR050250">
    <property type="entry name" value="Macrolide_Exporter_MacB"/>
</dbReference>
<feature type="transmembrane region" description="Helical" evidence="7">
    <location>
        <begin position="53"/>
        <end position="73"/>
    </location>
</feature>
<keyword evidence="11" id="KW-1185">Reference proteome</keyword>
<feature type="domain" description="MacB-like periplasmic core" evidence="9">
    <location>
        <begin position="52"/>
        <end position="262"/>
    </location>
</feature>
<dbReference type="STRING" id="454171.CP488_00585"/>
<dbReference type="AlphaFoldDB" id="S0ETG6"/>
<keyword evidence="4 7" id="KW-1133">Transmembrane helix</keyword>
<dbReference type="PATRIC" id="fig|1303518.3.peg.578"/>
<feature type="transmembrane region" description="Helical" evidence="7">
    <location>
        <begin position="309"/>
        <end position="334"/>
    </location>
</feature>
<organism evidence="10 11">
    <name type="scientific">Chthonomonas calidirosea (strain DSM 23976 / ICMP 18418 / T49)</name>
    <dbReference type="NCBI Taxonomy" id="1303518"/>
    <lineage>
        <taxon>Bacteria</taxon>
        <taxon>Bacillati</taxon>
        <taxon>Armatimonadota</taxon>
        <taxon>Chthonomonadia</taxon>
        <taxon>Chthonomonadales</taxon>
        <taxon>Chthonomonadaceae</taxon>
        <taxon>Chthonomonas</taxon>
    </lineage>
</organism>
<keyword evidence="5 7" id="KW-0472">Membrane</keyword>
<name>S0ETG6_CHTCT</name>
<dbReference type="KEGG" id="ccz:CCALI_00569"/>
<evidence type="ECO:0000256" key="2">
    <source>
        <dbReference type="ARBA" id="ARBA00022475"/>
    </source>
</evidence>
<dbReference type="PANTHER" id="PTHR30572">
    <property type="entry name" value="MEMBRANE COMPONENT OF TRANSPORTER-RELATED"/>
    <property type="match status" value="1"/>
</dbReference>
<dbReference type="PANTHER" id="PTHR30572:SF4">
    <property type="entry name" value="ABC TRANSPORTER PERMEASE YTRF"/>
    <property type="match status" value="1"/>
</dbReference>
<dbReference type="GO" id="GO:0022857">
    <property type="term" value="F:transmembrane transporter activity"/>
    <property type="evidence" value="ECO:0007669"/>
    <property type="project" value="TreeGrafter"/>
</dbReference>
<keyword evidence="3 7" id="KW-0812">Transmembrane</keyword>
<evidence type="ECO:0000256" key="1">
    <source>
        <dbReference type="ARBA" id="ARBA00004651"/>
    </source>
</evidence>
<feature type="transmembrane region" description="Helical" evidence="7">
    <location>
        <begin position="398"/>
        <end position="419"/>
    </location>
</feature>
<dbReference type="GO" id="GO:0005886">
    <property type="term" value="C:plasma membrane"/>
    <property type="evidence" value="ECO:0007669"/>
    <property type="project" value="UniProtKB-SubCell"/>
</dbReference>
<dbReference type="EMBL" id="HF951689">
    <property type="protein sequence ID" value="CCW34400.1"/>
    <property type="molecule type" value="Genomic_DNA"/>
</dbReference>
<accession>S0ETG6</accession>
<evidence type="ECO:0000259" key="9">
    <source>
        <dbReference type="Pfam" id="PF12704"/>
    </source>
</evidence>
<dbReference type="eggNOG" id="COG0577">
    <property type="taxonomic scope" value="Bacteria"/>
</dbReference>
<evidence type="ECO:0000313" key="11">
    <source>
        <dbReference type="Proteomes" id="UP000014227"/>
    </source>
</evidence>
<evidence type="ECO:0000256" key="4">
    <source>
        <dbReference type="ARBA" id="ARBA00022989"/>
    </source>
</evidence>
<dbReference type="Pfam" id="PF02687">
    <property type="entry name" value="FtsX"/>
    <property type="match status" value="1"/>
</dbReference>
<evidence type="ECO:0000313" key="10">
    <source>
        <dbReference type="EMBL" id="CCW34400.1"/>
    </source>
</evidence>
<dbReference type="Proteomes" id="UP000014227">
    <property type="component" value="Chromosome I"/>
</dbReference>
<evidence type="ECO:0000256" key="7">
    <source>
        <dbReference type="SAM" id="Phobius"/>
    </source>
</evidence>
<dbReference type="InParanoid" id="S0ETG6"/>
<dbReference type="OrthoDB" id="9769100at2"/>